<dbReference type="RefSeq" id="WP_151574345.1">
    <property type="nucleotide sequence ID" value="NZ_WBOT01000003.1"/>
</dbReference>
<comment type="caution">
    <text evidence="2">The sequence shown here is derived from an EMBL/GenBank/DDBJ whole genome shotgun (WGS) entry which is preliminary data.</text>
</comment>
<feature type="signal peptide" evidence="1">
    <location>
        <begin position="1"/>
        <end position="20"/>
    </location>
</feature>
<keyword evidence="1" id="KW-0732">Signal</keyword>
<sequence length="138" mass="15364">MKKVFFGFVILLGMVTSACSNGGGDLTVDESIEAFANAGLEAESPTEMTKDDYGMAPMKAEEGKRILLPSLCEDCGGRVFSYDSQDDLEQMKAYYDEMGEESAMLFSWTIVHKNILVQLNGDLSEDQYKEYEKALKEL</sequence>
<dbReference type="Proteomes" id="UP000441354">
    <property type="component" value="Unassembled WGS sequence"/>
</dbReference>
<dbReference type="PROSITE" id="PS51257">
    <property type="entry name" value="PROKAR_LIPOPROTEIN"/>
    <property type="match status" value="1"/>
</dbReference>
<evidence type="ECO:0000313" key="3">
    <source>
        <dbReference type="Proteomes" id="UP000441354"/>
    </source>
</evidence>
<gene>
    <name evidence="2" type="ORF">F7732_12625</name>
</gene>
<accession>A0A7V7RM36</accession>
<organism evidence="2 3">
    <name type="scientific">Bacillus mesophilum</name>
    <dbReference type="NCBI Taxonomy" id="1071718"/>
    <lineage>
        <taxon>Bacteria</taxon>
        <taxon>Bacillati</taxon>
        <taxon>Bacillota</taxon>
        <taxon>Bacilli</taxon>
        <taxon>Bacillales</taxon>
        <taxon>Bacillaceae</taxon>
        <taxon>Bacillus</taxon>
    </lineage>
</organism>
<dbReference type="EMBL" id="WBOT01000003">
    <property type="protein sequence ID" value="KAB2332920.1"/>
    <property type="molecule type" value="Genomic_DNA"/>
</dbReference>
<feature type="chain" id="PRO_5038666232" evidence="1">
    <location>
        <begin position="21"/>
        <end position="138"/>
    </location>
</feature>
<name>A0A7V7RM36_9BACI</name>
<reference evidence="2 3" key="1">
    <citation type="journal article" date="2014" name="Arch. Microbiol.">
        <title>Bacillus mesophilum sp. nov., strain IITR-54T, a novel 4-chlorobiphenyl dechlorinating bacterium.</title>
        <authorList>
            <person name="Manickam N."/>
            <person name="Singh N.K."/>
            <person name="Bajaj A."/>
            <person name="Kumar R.M."/>
            <person name="Kaur G."/>
            <person name="Kaur N."/>
            <person name="Bala M."/>
            <person name="Kumar A."/>
            <person name="Mayilraj S."/>
        </authorList>
    </citation>
    <scope>NUCLEOTIDE SEQUENCE [LARGE SCALE GENOMIC DNA]</scope>
    <source>
        <strain evidence="2 3">IITR-54</strain>
    </source>
</reference>
<protein>
    <submittedName>
        <fullName evidence="2">Stress protein</fullName>
    </submittedName>
</protein>
<dbReference type="OrthoDB" id="3078607at2"/>
<dbReference type="AlphaFoldDB" id="A0A7V7RM36"/>
<proteinExistence type="predicted"/>
<keyword evidence="3" id="KW-1185">Reference proteome</keyword>
<evidence type="ECO:0000313" key="2">
    <source>
        <dbReference type="EMBL" id="KAB2332920.1"/>
    </source>
</evidence>
<evidence type="ECO:0000256" key="1">
    <source>
        <dbReference type="SAM" id="SignalP"/>
    </source>
</evidence>